<reference evidence="3" key="1">
    <citation type="submission" date="2017-02" db="UniProtKB">
        <authorList>
            <consortium name="WormBaseParasite"/>
        </authorList>
    </citation>
    <scope>IDENTIFICATION</scope>
</reference>
<reference evidence="1 2" key="2">
    <citation type="submission" date="2018-11" db="EMBL/GenBank/DDBJ databases">
        <authorList>
            <consortium name="Pathogen Informatics"/>
        </authorList>
    </citation>
    <scope>NUCLEOTIDE SEQUENCE [LARGE SCALE GENOMIC DNA]</scope>
</reference>
<gene>
    <name evidence="1" type="ORF">TTAC_LOCUS2959</name>
</gene>
<accession>A0A0R3WQD4</accession>
<sequence length="141" mass="14048">MKVRSSKIMQQVNADPPVVVTACVVVTTQLESGLTVVGVVEAKSTSLSAVASLLRIGGPTVATKGFEGDATTAGVGVADLEAGESSSSVIVAEDGNGVVSIGARTDDSFVMLVRAVGQPLEAAISGACVALLVVVCRDSTT</sequence>
<dbReference type="WBParaSite" id="TTAC_0000297401-mRNA-1">
    <property type="protein sequence ID" value="TTAC_0000297401-mRNA-1"/>
    <property type="gene ID" value="TTAC_0000297401"/>
</dbReference>
<proteinExistence type="predicted"/>
<keyword evidence="2" id="KW-1185">Reference proteome</keyword>
<protein>
    <submittedName>
        <fullName evidence="3">Robl_LC7 domain-containing protein</fullName>
    </submittedName>
</protein>
<evidence type="ECO:0000313" key="1">
    <source>
        <dbReference type="EMBL" id="VDM21611.1"/>
    </source>
</evidence>
<evidence type="ECO:0000313" key="3">
    <source>
        <dbReference type="WBParaSite" id="TTAC_0000297401-mRNA-1"/>
    </source>
</evidence>
<dbReference type="Proteomes" id="UP000274429">
    <property type="component" value="Unassembled WGS sequence"/>
</dbReference>
<name>A0A0R3WQD4_HYDTA</name>
<dbReference type="AlphaFoldDB" id="A0A0R3WQD4"/>
<dbReference type="EMBL" id="UYWX01001735">
    <property type="protein sequence ID" value="VDM21611.1"/>
    <property type="molecule type" value="Genomic_DNA"/>
</dbReference>
<evidence type="ECO:0000313" key="2">
    <source>
        <dbReference type="Proteomes" id="UP000274429"/>
    </source>
</evidence>
<organism evidence="3">
    <name type="scientific">Hydatigena taeniaeformis</name>
    <name type="common">Feline tapeworm</name>
    <name type="synonym">Taenia taeniaeformis</name>
    <dbReference type="NCBI Taxonomy" id="6205"/>
    <lineage>
        <taxon>Eukaryota</taxon>
        <taxon>Metazoa</taxon>
        <taxon>Spiralia</taxon>
        <taxon>Lophotrochozoa</taxon>
        <taxon>Platyhelminthes</taxon>
        <taxon>Cestoda</taxon>
        <taxon>Eucestoda</taxon>
        <taxon>Cyclophyllidea</taxon>
        <taxon>Taeniidae</taxon>
        <taxon>Hydatigera</taxon>
    </lineage>
</organism>